<evidence type="ECO:0000313" key="2">
    <source>
        <dbReference type="Proteomes" id="UP001234297"/>
    </source>
</evidence>
<dbReference type="EMBL" id="CM056809">
    <property type="protein sequence ID" value="KAJ8650287.1"/>
    <property type="molecule type" value="Genomic_DNA"/>
</dbReference>
<dbReference type="Proteomes" id="UP001234297">
    <property type="component" value="Chromosome 1"/>
</dbReference>
<keyword evidence="2" id="KW-1185">Reference proteome</keyword>
<accession>A0ACC2MWZ0</accession>
<comment type="caution">
    <text evidence="1">The sequence shown here is derived from an EMBL/GenBank/DDBJ whole genome shotgun (WGS) entry which is preliminary data.</text>
</comment>
<reference evidence="1 2" key="1">
    <citation type="journal article" date="2022" name="Hortic Res">
        <title>A haplotype resolved chromosomal level avocado genome allows analysis of novel avocado genes.</title>
        <authorList>
            <person name="Nath O."/>
            <person name="Fletcher S.J."/>
            <person name="Hayward A."/>
            <person name="Shaw L.M."/>
            <person name="Masouleh A.K."/>
            <person name="Furtado A."/>
            <person name="Henry R.J."/>
            <person name="Mitter N."/>
        </authorList>
    </citation>
    <scope>NUCLEOTIDE SEQUENCE [LARGE SCALE GENOMIC DNA]</scope>
    <source>
        <strain evidence="2">cv. Hass</strain>
    </source>
</reference>
<protein>
    <submittedName>
        <fullName evidence="1">Uncharacterized protein</fullName>
    </submittedName>
</protein>
<sequence>MNNGLLLLHPESPAFNFQFDWAPENITNTFFKCIRWQVEETTDPIHCPYHYYCDSTYPGNYPPFIDFSVLVLAAASYLVIIAFNVMEMKGMTPRIRFRRRYWLPSGPIALPFILLSLARGHRIDTFFPLSHLGPLLLQMLLISALSFENPPDKNVKYALFEVSTVSGILHASLYLDSVILPYYTGLEALVTSTLSGECASCICRREVLVAGGTLVSYRGWSITSFSVVGALFSRMVCTWIGEDKGSVLMRLMLEGFGWILIAADAVYLMVNSPQGGLIERAAFGGVCALICLHFLKKLYALWCHAQ</sequence>
<proteinExistence type="predicted"/>
<organism evidence="1 2">
    <name type="scientific">Persea americana</name>
    <name type="common">Avocado</name>
    <dbReference type="NCBI Taxonomy" id="3435"/>
    <lineage>
        <taxon>Eukaryota</taxon>
        <taxon>Viridiplantae</taxon>
        <taxon>Streptophyta</taxon>
        <taxon>Embryophyta</taxon>
        <taxon>Tracheophyta</taxon>
        <taxon>Spermatophyta</taxon>
        <taxon>Magnoliopsida</taxon>
        <taxon>Magnoliidae</taxon>
        <taxon>Laurales</taxon>
        <taxon>Lauraceae</taxon>
        <taxon>Persea</taxon>
    </lineage>
</organism>
<evidence type="ECO:0000313" key="1">
    <source>
        <dbReference type="EMBL" id="KAJ8650287.1"/>
    </source>
</evidence>
<gene>
    <name evidence="1" type="ORF">MRB53_003310</name>
</gene>
<name>A0ACC2MWZ0_PERAE</name>